<name>D1AKJ9_SEBTE</name>
<dbReference type="PROSITE" id="PS01229">
    <property type="entry name" value="COF_2"/>
    <property type="match status" value="1"/>
</dbReference>
<dbReference type="InterPro" id="IPR023214">
    <property type="entry name" value="HAD_sf"/>
</dbReference>
<dbReference type="SUPFAM" id="SSF56784">
    <property type="entry name" value="HAD-like"/>
    <property type="match status" value="1"/>
</dbReference>
<dbReference type="NCBIfam" id="TIGR01484">
    <property type="entry name" value="HAD-SF-IIB"/>
    <property type="match status" value="1"/>
</dbReference>
<dbReference type="STRING" id="526218.Sterm_2261"/>
<dbReference type="KEGG" id="str:Sterm_2261"/>
<dbReference type="RefSeq" id="WP_012861709.1">
    <property type="nucleotide sequence ID" value="NC_013517.1"/>
</dbReference>
<evidence type="ECO:0000313" key="1">
    <source>
        <dbReference type="EMBL" id="ACZ09115.1"/>
    </source>
</evidence>
<dbReference type="Proteomes" id="UP000000845">
    <property type="component" value="Chromosome"/>
</dbReference>
<dbReference type="PANTHER" id="PTHR10000">
    <property type="entry name" value="PHOSPHOSERINE PHOSPHATASE"/>
    <property type="match status" value="1"/>
</dbReference>
<reference evidence="1 2" key="2">
    <citation type="journal article" date="2010" name="Stand. Genomic Sci.">
        <title>Complete genome sequence of Sebaldella termitidis type strain (NCTC 11300).</title>
        <authorList>
            <person name="Harmon-Smith M."/>
            <person name="Celia L."/>
            <person name="Chertkov O."/>
            <person name="Lapidus A."/>
            <person name="Copeland A."/>
            <person name="Glavina Del Rio T."/>
            <person name="Nolan M."/>
            <person name="Lucas S."/>
            <person name="Tice H."/>
            <person name="Cheng J.F."/>
            <person name="Han C."/>
            <person name="Detter J.C."/>
            <person name="Bruce D."/>
            <person name="Goodwin L."/>
            <person name="Pitluck S."/>
            <person name="Pati A."/>
            <person name="Liolios K."/>
            <person name="Ivanova N."/>
            <person name="Mavromatis K."/>
            <person name="Mikhailova N."/>
            <person name="Chen A."/>
            <person name="Palaniappan K."/>
            <person name="Land M."/>
            <person name="Hauser L."/>
            <person name="Chang Y.J."/>
            <person name="Jeffries C.D."/>
            <person name="Brettin T."/>
            <person name="Goker M."/>
            <person name="Beck B."/>
            <person name="Bristow J."/>
            <person name="Eisen J.A."/>
            <person name="Markowitz V."/>
            <person name="Hugenholtz P."/>
            <person name="Kyrpides N.C."/>
            <person name="Klenk H.P."/>
            <person name="Chen F."/>
        </authorList>
    </citation>
    <scope>NUCLEOTIDE SEQUENCE [LARGE SCALE GENOMIC DNA]</scope>
    <source>
        <strain evidence="2">ATCC 33386 / NCTC 11300</strain>
    </source>
</reference>
<keyword evidence="1" id="KW-0378">Hydrolase</keyword>
<evidence type="ECO:0000313" key="2">
    <source>
        <dbReference type="Proteomes" id="UP000000845"/>
    </source>
</evidence>
<dbReference type="HOGENOM" id="CLU_044146_7_2_0"/>
<dbReference type="EMBL" id="CP001739">
    <property type="protein sequence ID" value="ACZ09115.1"/>
    <property type="molecule type" value="Genomic_DNA"/>
</dbReference>
<dbReference type="Pfam" id="PF08282">
    <property type="entry name" value="Hydrolase_3"/>
    <property type="match status" value="1"/>
</dbReference>
<organism evidence="1 2">
    <name type="scientific">Sebaldella termitidis (strain ATCC 33386 / NCTC 11300)</name>
    <dbReference type="NCBI Taxonomy" id="526218"/>
    <lineage>
        <taxon>Bacteria</taxon>
        <taxon>Fusobacteriati</taxon>
        <taxon>Fusobacteriota</taxon>
        <taxon>Fusobacteriia</taxon>
        <taxon>Fusobacteriales</taxon>
        <taxon>Leptotrichiaceae</taxon>
        <taxon>Sebaldella</taxon>
    </lineage>
</organism>
<protein>
    <submittedName>
        <fullName evidence="1">Cof-like hydrolase</fullName>
    </submittedName>
</protein>
<dbReference type="GO" id="GO:0000287">
    <property type="term" value="F:magnesium ion binding"/>
    <property type="evidence" value="ECO:0007669"/>
    <property type="project" value="TreeGrafter"/>
</dbReference>
<dbReference type="AlphaFoldDB" id="D1AKJ9"/>
<sequence>MKNIIFFDVDGTLLDHSIGMDNVPDQTKKAIELLDKTGNYCIVATARTNLTEELKSLPFSGMVLSNGNYIEFQGNEIHNKVFSADQLTNMMTVLKKFNGAYIMGGYHDILISEADNFLINEHDKIYGKPDYRLGIPVDEKINAVTALFHNKNDMYNAIENLPSEWIYHIYESPNTHMDIYLSGFSKGTAVKYLYEYLKIPYENTYAFGDGKNDREMMELVKYSTAMGNAVAEIKDIAYMTTDNVSNNGIYNALKKYRLI</sequence>
<dbReference type="GO" id="GO:0005829">
    <property type="term" value="C:cytosol"/>
    <property type="evidence" value="ECO:0007669"/>
    <property type="project" value="TreeGrafter"/>
</dbReference>
<dbReference type="GO" id="GO:0016791">
    <property type="term" value="F:phosphatase activity"/>
    <property type="evidence" value="ECO:0007669"/>
    <property type="project" value="UniProtKB-ARBA"/>
</dbReference>
<dbReference type="eggNOG" id="COG0561">
    <property type="taxonomic scope" value="Bacteria"/>
</dbReference>
<dbReference type="InterPro" id="IPR000150">
    <property type="entry name" value="Cof"/>
</dbReference>
<dbReference type="Gene3D" id="3.40.50.1000">
    <property type="entry name" value="HAD superfamily/HAD-like"/>
    <property type="match status" value="1"/>
</dbReference>
<accession>D1AKJ9</accession>
<reference evidence="2" key="1">
    <citation type="submission" date="2009-09" db="EMBL/GenBank/DDBJ databases">
        <title>The complete chromosome of Sebaldella termitidis ATCC 33386.</title>
        <authorList>
            <consortium name="US DOE Joint Genome Institute (JGI-PGF)"/>
            <person name="Lucas S."/>
            <person name="Copeland A."/>
            <person name="Lapidus A."/>
            <person name="Glavina del Rio T."/>
            <person name="Dalin E."/>
            <person name="Tice H."/>
            <person name="Bruce D."/>
            <person name="Goodwin L."/>
            <person name="Pitluck S."/>
            <person name="Kyrpides N."/>
            <person name="Mavromatis K."/>
            <person name="Ivanova N."/>
            <person name="Mikhailova N."/>
            <person name="Sims D."/>
            <person name="Meincke L."/>
            <person name="Brettin T."/>
            <person name="Detter J.C."/>
            <person name="Han C."/>
            <person name="Larimer F."/>
            <person name="Land M."/>
            <person name="Hauser L."/>
            <person name="Markowitz V."/>
            <person name="Cheng J.F."/>
            <person name="Hugenholtz P."/>
            <person name="Woyke T."/>
            <person name="Wu D."/>
            <person name="Eisen J.A."/>
        </authorList>
    </citation>
    <scope>NUCLEOTIDE SEQUENCE [LARGE SCALE GENOMIC DNA]</scope>
    <source>
        <strain evidence="2">ATCC 33386 / NCTC 11300</strain>
    </source>
</reference>
<dbReference type="PANTHER" id="PTHR10000:SF25">
    <property type="entry name" value="PHOSPHATASE YKRA-RELATED"/>
    <property type="match status" value="1"/>
</dbReference>
<keyword evidence="2" id="KW-1185">Reference proteome</keyword>
<dbReference type="InterPro" id="IPR006379">
    <property type="entry name" value="HAD-SF_hydro_IIB"/>
</dbReference>
<dbReference type="NCBIfam" id="TIGR00099">
    <property type="entry name" value="Cof-subfamily"/>
    <property type="match status" value="1"/>
</dbReference>
<dbReference type="Gene3D" id="3.30.1240.10">
    <property type="match status" value="1"/>
</dbReference>
<proteinExistence type="predicted"/>
<gene>
    <name evidence="1" type="ordered locus">Sterm_2261</name>
</gene>
<dbReference type="InterPro" id="IPR036412">
    <property type="entry name" value="HAD-like_sf"/>
</dbReference>